<dbReference type="InterPro" id="IPR003607">
    <property type="entry name" value="HD/PDEase_dom"/>
</dbReference>
<dbReference type="PROSITE" id="PS51832">
    <property type="entry name" value="HD_GYP"/>
    <property type="match status" value="1"/>
</dbReference>
<feature type="modified residue" description="4-aspartylphosphate" evidence="1">
    <location>
        <position position="77"/>
    </location>
</feature>
<keyword evidence="1" id="KW-0597">Phosphoprotein</keyword>
<gene>
    <name evidence="4" type="primary">rpfG_5</name>
    <name evidence="4" type="ORF">Pan241w_48100</name>
</gene>
<dbReference type="InterPro" id="IPR011006">
    <property type="entry name" value="CheY-like_superfamily"/>
</dbReference>
<dbReference type="GO" id="GO:0071111">
    <property type="term" value="F:cyclic-guanylate-specific phosphodiesterase activity"/>
    <property type="evidence" value="ECO:0007669"/>
    <property type="project" value="UniProtKB-EC"/>
</dbReference>
<dbReference type="KEGG" id="gaz:Pan241w_48100"/>
<evidence type="ECO:0000313" key="4">
    <source>
        <dbReference type="EMBL" id="QDT44695.1"/>
    </source>
</evidence>
<keyword evidence="4" id="KW-0378">Hydrolase</keyword>
<reference evidence="4 5" key="1">
    <citation type="submission" date="2019-02" db="EMBL/GenBank/DDBJ databases">
        <title>Deep-cultivation of Planctomycetes and their phenomic and genomic characterization uncovers novel biology.</title>
        <authorList>
            <person name="Wiegand S."/>
            <person name="Jogler M."/>
            <person name="Boedeker C."/>
            <person name="Pinto D."/>
            <person name="Vollmers J."/>
            <person name="Rivas-Marin E."/>
            <person name="Kohn T."/>
            <person name="Peeters S.H."/>
            <person name="Heuer A."/>
            <person name="Rast P."/>
            <person name="Oberbeckmann S."/>
            <person name="Bunk B."/>
            <person name="Jeske O."/>
            <person name="Meyerdierks A."/>
            <person name="Storesund J.E."/>
            <person name="Kallscheuer N."/>
            <person name="Luecker S."/>
            <person name="Lage O.M."/>
            <person name="Pohl T."/>
            <person name="Merkel B.J."/>
            <person name="Hornburger P."/>
            <person name="Mueller R.-W."/>
            <person name="Bruemmer F."/>
            <person name="Labrenz M."/>
            <person name="Spormann A.M."/>
            <person name="Op den Camp H."/>
            <person name="Overmann J."/>
            <person name="Amann R."/>
            <person name="Jetten M.S.M."/>
            <person name="Mascher T."/>
            <person name="Medema M.H."/>
            <person name="Devos D.P."/>
            <person name="Kaster A.-K."/>
            <person name="Ovreas L."/>
            <person name="Rohde M."/>
            <person name="Galperin M.Y."/>
            <person name="Jogler C."/>
        </authorList>
    </citation>
    <scope>NUCLEOTIDE SEQUENCE [LARGE SCALE GENOMIC DNA]</scope>
    <source>
        <strain evidence="4 5">Pan241w</strain>
    </source>
</reference>
<accession>A0A517RLE2</accession>
<evidence type="ECO:0000259" key="2">
    <source>
        <dbReference type="PROSITE" id="PS50110"/>
    </source>
</evidence>
<dbReference type="Gene3D" id="1.10.3210.10">
    <property type="entry name" value="Hypothetical protein af1432"/>
    <property type="match status" value="1"/>
</dbReference>
<dbReference type="EC" id="3.1.4.52" evidence="4"/>
<evidence type="ECO:0000313" key="5">
    <source>
        <dbReference type="Proteomes" id="UP000317171"/>
    </source>
</evidence>
<keyword evidence="5" id="KW-1185">Reference proteome</keyword>
<feature type="domain" description="HD-GYP" evidence="3">
    <location>
        <begin position="171"/>
        <end position="390"/>
    </location>
</feature>
<proteinExistence type="predicted"/>
<dbReference type="Proteomes" id="UP000317171">
    <property type="component" value="Chromosome"/>
</dbReference>
<dbReference type="SUPFAM" id="SSF109604">
    <property type="entry name" value="HD-domain/PDEase-like"/>
    <property type="match status" value="1"/>
</dbReference>
<dbReference type="SMART" id="SM00448">
    <property type="entry name" value="REC"/>
    <property type="match status" value="1"/>
</dbReference>
<dbReference type="PANTHER" id="PTHR45228">
    <property type="entry name" value="CYCLIC DI-GMP PHOSPHODIESTERASE TM_0186-RELATED"/>
    <property type="match status" value="1"/>
</dbReference>
<organism evidence="4 5">
    <name type="scientific">Gimesia alba</name>
    <dbReference type="NCBI Taxonomy" id="2527973"/>
    <lineage>
        <taxon>Bacteria</taxon>
        <taxon>Pseudomonadati</taxon>
        <taxon>Planctomycetota</taxon>
        <taxon>Planctomycetia</taxon>
        <taxon>Planctomycetales</taxon>
        <taxon>Planctomycetaceae</taxon>
        <taxon>Gimesia</taxon>
    </lineage>
</organism>
<feature type="domain" description="Response regulatory" evidence="2">
    <location>
        <begin position="27"/>
        <end position="144"/>
    </location>
</feature>
<name>A0A517RLE2_9PLAN</name>
<dbReference type="Pfam" id="PF13487">
    <property type="entry name" value="HD_5"/>
    <property type="match status" value="1"/>
</dbReference>
<dbReference type="Gene3D" id="3.40.50.2300">
    <property type="match status" value="1"/>
</dbReference>
<dbReference type="SMART" id="SM00471">
    <property type="entry name" value="HDc"/>
    <property type="match status" value="1"/>
</dbReference>
<dbReference type="CDD" id="cd00077">
    <property type="entry name" value="HDc"/>
    <property type="match status" value="1"/>
</dbReference>
<dbReference type="InterPro" id="IPR037522">
    <property type="entry name" value="HD_GYP_dom"/>
</dbReference>
<dbReference type="PROSITE" id="PS50110">
    <property type="entry name" value="RESPONSE_REGULATORY"/>
    <property type="match status" value="1"/>
</dbReference>
<dbReference type="InterPro" id="IPR052020">
    <property type="entry name" value="Cyclic_di-GMP/3'3'-cGAMP_PDE"/>
</dbReference>
<protein>
    <submittedName>
        <fullName evidence="4">Cyclic di-GMP phosphodiesterase response regulator RpfG</fullName>
        <ecNumber evidence="4">3.1.4.52</ecNumber>
    </submittedName>
</protein>
<evidence type="ECO:0000256" key="1">
    <source>
        <dbReference type="PROSITE-ProRule" id="PRU00169"/>
    </source>
</evidence>
<dbReference type="AlphaFoldDB" id="A0A517RLE2"/>
<dbReference type="RefSeq" id="WP_198000094.1">
    <property type="nucleotide sequence ID" value="NZ_CP036269.1"/>
</dbReference>
<dbReference type="EMBL" id="CP036269">
    <property type="protein sequence ID" value="QDT44695.1"/>
    <property type="molecule type" value="Genomic_DNA"/>
</dbReference>
<dbReference type="GO" id="GO:0000160">
    <property type="term" value="P:phosphorelay signal transduction system"/>
    <property type="evidence" value="ECO:0007669"/>
    <property type="project" value="InterPro"/>
</dbReference>
<dbReference type="Pfam" id="PF00072">
    <property type="entry name" value="Response_reg"/>
    <property type="match status" value="1"/>
</dbReference>
<dbReference type="PANTHER" id="PTHR45228:SF1">
    <property type="entry name" value="CYCLIC DI-GMP PHOSPHODIESTERASE TM_0186"/>
    <property type="match status" value="1"/>
</dbReference>
<dbReference type="InterPro" id="IPR001789">
    <property type="entry name" value="Sig_transdc_resp-reg_receiver"/>
</dbReference>
<dbReference type="SUPFAM" id="SSF52172">
    <property type="entry name" value="CheY-like"/>
    <property type="match status" value="1"/>
</dbReference>
<evidence type="ECO:0000259" key="3">
    <source>
        <dbReference type="PROSITE" id="PS51832"/>
    </source>
</evidence>
<sequence>MIRSALDSPSTENKKTFLDRNGFEQCCIAIIDDESINIDMIKYYLEMEGFSNLISTDKSASAFSMIQSEKPDLVLSDIKMPDVSGLDLLAQIRGHQEFATTPVIILTATSDNETKISALKQGATDLLAKPIHHGELIARIRNVLNVKIYQDQLKANSETLEEAVRQRTAELEASRLSVIQCLARAAEFRDDDTGQHVIRVGKYARIIGAELGLSERELCLLEPAAQLHDVGKIGVEDSILLKPGKLTPEEYDEMKRHCGFGKKIVDCLPEREAQLIRMHTEMGAKIMDIPDSPILNLAKIIAMTHHERWDGSGYPLGLSGEDIPLEGRITAVADVFDALMSKRSYKPAFPLAKSLEILEEGRGTQFDPSVLDAFTKRRQEIIQIQIDYAETD</sequence>